<evidence type="ECO:0000256" key="1">
    <source>
        <dbReference type="ARBA" id="ARBA00022737"/>
    </source>
</evidence>
<reference evidence="3" key="1">
    <citation type="journal article" date="2012" name="Nature">
        <title>The oyster genome reveals stress adaptation and complexity of shell formation.</title>
        <authorList>
            <person name="Zhang G."/>
            <person name="Fang X."/>
            <person name="Guo X."/>
            <person name="Li L."/>
            <person name="Luo R."/>
            <person name="Xu F."/>
            <person name="Yang P."/>
            <person name="Zhang L."/>
            <person name="Wang X."/>
            <person name="Qi H."/>
            <person name="Xiong Z."/>
            <person name="Que H."/>
            <person name="Xie Y."/>
            <person name="Holland P.W."/>
            <person name="Paps J."/>
            <person name="Zhu Y."/>
            <person name="Wu F."/>
            <person name="Chen Y."/>
            <person name="Wang J."/>
            <person name="Peng C."/>
            <person name="Meng J."/>
            <person name="Yang L."/>
            <person name="Liu J."/>
            <person name="Wen B."/>
            <person name="Zhang N."/>
            <person name="Huang Z."/>
            <person name="Zhu Q."/>
            <person name="Feng Y."/>
            <person name="Mount A."/>
            <person name="Hedgecock D."/>
            <person name="Xu Z."/>
            <person name="Liu Y."/>
            <person name="Domazet-Loso T."/>
            <person name="Du Y."/>
            <person name="Sun X."/>
            <person name="Zhang S."/>
            <person name="Liu B."/>
            <person name="Cheng P."/>
            <person name="Jiang X."/>
            <person name="Li J."/>
            <person name="Fan D."/>
            <person name="Wang W."/>
            <person name="Fu W."/>
            <person name="Wang T."/>
            <person name="Wang B."/>
            <person name="Zhang J."/>
            <person name="Peng Z."/>
            <person name="Li Y."/>
            <person name="Li N."/>
            <person name="Wang J."/>
            <person name="Chen M."/>
            <person name="He Y."/>
            <person name="Tan F."/>
            <person name="Song X."/>
            <person name="Zheng Q."/>
            <person name="Huang R."/>
            <person name="Yang H."/>
            <person name="Du X."/>
            <person name="Chen L."/>
            <person name="Yang M."/>
            <person name="Gaffney P.M."/>
            <person name="Wang S."/>
            <person name="Luo L."/>
            <person name="She Z."/>
            <person name="Ming Y."/>
            <person name="Huang W."/>
            <person name="Zhang S."/>
            <person name="Huang B."/>
            <person name="Zhang Y."/>
            <person name="Qu T."/>
            <person name="Ni P."/>
            <person name="Miao G."/>
            <person name="Wang J."/>
            <person name="Wang Q."/>
            <person name="Steinberg C.E."/>
            <person name="Wang H."/>
            <person name="Li N."/>
            <person name="Qian L."/>
            <person name="Zhang G."/>
            <person name="Li Y."/>
            <person name="Yang H."/>
            <person name="Liu X."/>
            <person name="Wang J."/>
            <person name="Yin Y."/>
            <person name="Wang J."/>
        </authorList>
    </citation>
    <scope>NUCLEOTIDE SEQUENCE [LARGE SCALE GENOMIC DNA]</scope>
    <source>
        <strain evidence="3">05x7-T-G4-1.051#20</strain>
    </source>
</reference>
<dbReference type="CDD" id="cd19756">
    <property type="entry name" value="Bbox2"/>
    <property type="match status" value="1"/>
</dbReference>
<dbReference type="Pfam" id="PF00643">
    <property type="entry name" value="zf-B_box"/>
    <property type="match status" value="1"/>
</dbReference>
<dbReference type="GO" id="GO:0008270">
    <property type="term" value="F:zinc ion binding"/>
    <property type="evidence" value="ECO:0007669"/>
    <property type="project" value="InterPro"/>
</dbReference>
<proteinExistence type="predicted"/>
<sequence>MTVAKSVLKPPSSCLKMDPRLCAQDVLRCHLCENPATPMHCDICHIHLCKACVGEHLLDETSEHKVVPFKSRGSTFKYPLCLKHSSKQCELHCEQCCIPICALCVSFKDHKGHEIVDIMKTLDNKKEALHRELQELEKSIYPKYQEIASTILVQKANLNKNSHDLTTTISKHGEDLHRTIDNAIRKLISDMDKMATAQLAVLKNQEEEIKCGISEIKQSIRELKKLLNSDDASLVAAYKSRIAKFRKLPPKLPDSLPKFIPLKIDVEQIIRHFGSLSELPIKTEERVYIIGSSRAVSFPTEKPFVDEPRIIQTINTNYGDTTKLPSISCISFENLWTCGGDNIIRLYNMNELLLNSFKTKSGNIPVDIAVTRSGELVYTDFNDRTVNIVKNAQIQTVVKLRGWKPCHVCITFFGDLLVVMVSDDHKKSKVVRYSGSIERQTIQYNDKGQPLYSSDASTYPKYICENKNLDICVADYSAQSVVVVNQAGKLQFTYVGIPSSSDKGPFYPVGITSDSQSRILTADYENRRIHILDQGGSFLRYIDNCHLICPWCLCMDPNDNLIVAEYRTNKIKKIQYYV</sequence>
<dbReference type="EMBL" id="JH818504">
    <property type="protein sequence ID" value="EKC26566.1"/>
    <property type="molecule type" value="Genomic_DNA"/>
</dbReference>
<dbReference type="SUPFAM" id="SSF57845">
    <property type="entry name" value="B-box zinc-binding domain"/>
    <property type="match status" value="1"/>
</dbReference>
<dbReference type="AlphaFoldDB" id="K1QYJ5"/>
<dbReference type="SUPFAM" id="SSF101898">
    <property type="entry name" value="NHL repeat"/>
    <property type="match status" value="1"/>
</dbReference>
<dbReference type="InterPro" id="IPR011042">
    <property type="entry name" value="6-blade_b-propeller_TolB-like"/>
</dbReference>
<dbReference type="HOGENOM" id="CLU_007742_5_1_1"/>
<organism evidence="3">
    <name type="scientific">Magallana gigas</name>
    <name type="common">Pacific oyster</name>
    <name type="synonym">Crassostrea gigas</name>
    <dbReference type="NCBI Taxonomy" id="29159"/>
    <lineage>
        <taxon>Eukaryota</taxon>
        <taxon>Metazoa</taxon>
        <taxon>Spiralia</taxon>
        <taxon>Lophotrochozoa</taxon>
        <taxon>Mollusca</taxon>
        <taxon>Bivalvia</taxon>
        <taxon>Autobranchia</taxon>
        <taxon>Pteriomorphia</taxon>
        <taxon>Ostreida</taxon>
        <taxon>Ostreoidea</taxon>
        <taxon>Ostreidae</taxon>
        <taxon>Magallana</taxon>
    </lineage>
</organism>
<dbReference type="PANTHER" id="PTHR25462">
    <property type="entry name" value="BONUS, ISOFORM C-RELATED"/>
    <property type="match status" value="1"/>
</dbReference>
<dbReference type="Gene3D" id="2.120.10.30">
    <property type="entry name" value="TolB, C-terminal domain"/>
    <property type="match status" value="1"/>
</dbReference>
<name>K1QYJ5_MAGGI</name>
<dbReference type="PROSITE" id="PS50119">
    <property type="entry name" value="ZF_BBOX"/>
    <property type="match status" value="2"/>
</dbReference>
<feature type="domain" description="B box-type" evidence="2">
    <location>
        <begin position="24"/>
        <end position="69"/>
    </location>
</feature>
<keyword evidence="1" id="KW-0677">Repeat</keyword>
<dbReference type="PROSITE" id="PS51125">
    <property type="entry name" value="NHL"/>
    <property type="match status" value="1"/>
</dbReference>
<dbReference type="InterPro" id="IPR000315">
    <property type="entry name" value="Znf_B-box"/>
</dbReference>
<dbReference type="PANTHER" id="PTHR25462:SF296">
    <property type="entry name" value="MEIOTIC P26, ISOFORM F"/>
    <property type="match status" value="1"/>
</dbReference>
<gene>
    <name evidence="3" type="ORF">CGI_10004095</name>
</gene>
<dbReference type="InterPro" id="IPR001258">
    <property type="entry name" value="NHL_repeat"/>
</dbReference>
<dbReference type="InterPro" id="IPR047153">
    <property type="entry name" value="TRIM45/56/19-like"/>
</dbReference>
<accession>K1QYJ5</accession>
<protein>
    <submittedName>
        <fullName evidence="3">Tripartite motif-containing protein 2</fullName>
    </submittedName>
</protein>
<dbReference type="InParanoid" id="K1QYJ5"/>
<evidence type="ECO:0000313" key="3">
    <source>
        <dbReference type="EMBL" id="EKC26566.1"/>
    </source>
</evidence>
<dbReference type="Gene3D" id="3.30.160.60">
    <property type="entry name" value="Classic Zinc Finger"/>
    <property type="match status" value="1"/>
</dbReference>
<feature type="domain" description="B box-type" evidence="2">
    <location>
        <begin position="76"/>
        <end position="118"/>
    </location>
</feature>
<evidence type="ECO:0000259" key="2">
    <source>
        <dbReference type="PROSITE" id="PS50119"/>
    </source>
</evidence>